<proteinExistence type="predicted"/>
<gene>
    <name evidence="2" type="ORF">JI435_076830</name>
</gene>
<dbReference type="VEuPathDB" id="FungiDB:JI435_076830"/>
<dbReference type="AlphaFoldDB" id="A0A7U2F0J4"/>
<evidence type="ECO:0000256" key="1">
    <source>
        <dbReference type="SAM" id="MobiDB-lite"/>
    </source>
</evidence>
<feature type="region of interest" description="Disordered" evidence="1">
    <location>
        <begin position="111"/>
        <end position="130"/>
    </location>
</feature>
<dbReference type="KEGG" id="pno:SNOG_07683"/>
<evidence type="ECO:0000313" key="2">
    <source>
        <dbReference type="EMBL" id="QRC94445.1"/>
    </source>
</evidence>
<protein>
    <submittedName>
        <fullName evidence="2">Uncharacterized protein</fullName>
    </submittedName>
</protein>
<evidence type="ECO:0000313" key="3">
    <source>
        <dbReference type="Proteomes" id="UP000663193"/>
    </source>
</evidence>
<accession>A0A7U2F0J4</accession>
<dbReference type="RefSeq" id="XP_001798015.1">
    <property type="nucleotide sequence ID" value="XM_001797963.1"/>
</dbReference>
<keyword evidence="3" id="KW-1185">Reference proteome</keyword>
<reference evidence="3" key="1">
    <citation type="journal article" date="2021" name="BMC Genomics">
        <title>Chromosome-level genome assembly and manually-curated proteome of model necrotroph Parastagonospora nodorum Sn15 reveals a genome-wide trove of candidate effector homologs, and redundancy of virulence-related functions within an accessory chromosome.</title>
        <authorList>
            <person name="Bertazzoni S."/>
            <person name="Jones D.A.B."/>
            <person name="Phan H.T."/>
            <person name="Tan K.-C."/>
            <person name="Hane J.K."/>
        </authorList>
    </citation>
    <scope>NUCLEOTIDE SEQUENCE [LARGE SCALE GENOMIC DNA]</scope>
    <source>
        <strain evidence="3">SN15 / ATCC MYA-4574 / FGSC 10173)</strain>
    </source>
</reference>
<sequence>MVAHQQRPFSQGQGLAKVLQQEIDRCRSGPALSLIATDGESGRAGITLRRQVIDFAMRACCGHSVDGTTIVTSAKGEFRTLVQQGSPDGRRRARQARAVVRELSRGMVQTNGATQRRAANESCSPTARGGPTMLLASALSRASWLQEGEATVPSSKGWA</sequence>
<dbReference type="EMBL" id="CP069026">
    <property type="protein sequence ID" value="QRC94445.1"/>
    <property type="molecule type" value="Genomic_DNA"/>
</dbReference>
<name>A0A7U2F0J4_PHANO</name>
<dbReference type="Proteomes" id="UP000663193">
    <property type="component" value="Chromosome 4"/>
</dbReference>
<organism evidence="2 3">
    <name type="scientific">Phaeosphaeria nodorum (strain SN15 / ATCC MYA-4574 / FGSC 10173)</name>
    <name type="common">Glume blotch fungus</name>
    <name type="synonym">Parastagonospora nodorum</name>
    <dbReference type="NCBI Taxonomy" id="321614"/>
    <lineage>
        <taxon>Eukaryota</taxon>
        <taxon>Fungi</taxon>
        <taxon>Dikarya</taxon>
        <taxon>Ascomycota</taxon>
        <taxon>Pezizomycotina</taxon>
        <taxon>Dothideomycetes</taxon>
        <taxon>Pleosporomycetidae</taxon>
        <taxon>Pleosporales</taxon>
        <taxon>Pleosporineae</taxon>
        <taxon>Phaeosphaeriaceae</taxon>
        <taxon>Parastagonospora</taxon>
    </lineage>
</organism>